<evidence type="ECO:0000313" key="9">
    <source>
        <dbReference type="Proteomes" id="UP000586918"/>
    </source>
</evidence>
<dbReference type="PANTHER" id="PTHR35007:SF2">
    <property type="entry name" value="PILUS ASSEMBLE PROTEIN"/>
    <property type="match status" value="1"/>
</dbReference>
<evidence type="ECO:0000256" key="3">
    <source>
        <dbReference type="ARBA" id="ARBA00022692"/>
    </source>
</evidence>
<evidence type="ECO:0000256" key="1">
    <source>
        <dbReference type="ARBA" id="ARBA00004651"/>
    </source>
</evidence>
<keyword evidence="4 6" id="KW-1133">Transmembrane helix</keyword>
<feature type="transmembrane region" description="Helical" evidence="6">
    <location>
        <begin position="107"/>
        <end position="126"/>
    </location>
</feature>
<gene>
    <name evidence="8" type="ORF">HF519_21410</name>
</gene>
<keyword evidence="9" id="KW-1185">Reference proteome</keyword>
<evidence type="ECO:0000256" key="4">
    <source>
        <dbReference type="ARBA" id="ARBA00022989"/>
    </source>
</evidence>
<keyword evidence="2" id="KW-1003">Cell membrane</keyword>
<evidence type="ECO:0000256" key="2">
    <source>
        <dbReference type="ARBA" id="ARBA00022475"/>
    </source>
</evidence>
<feature type="domain" description="Type II secretion system protein GspF" evidence="7">
    <location>
        <begin position="171"/>
        <end position="295"/>
    </location>
</feature>
<proteinExistence type="predicted"/>
<keyword evidence="5 6" id="KW-0472">Membrane</keyword>
<dbReference type="Pfam" id="PF00482">
    <property type="entry name" value="T2SSF"/>
    <property type="match status" value="1"/>
</dbReference>
<evidence type="ECO:0000313" key="8">
    <source>
        <dbReference type="EMBL" id="NMH94087.1"/>
    </source>
</evidence>
<dbReference type="PANTHER" id="PTHR35007">
    <property type="entry name" value="INTEGRAL MEMBRANE PROTEIN-RELATED"/>
    <property type="match status" value="1"/>
</dbReference>
<feature type="transmembrane region" description="Helical" evidence="6">
    <location>
        <begin position="6"/>
        <end position="29"/>
    </location>
</feature>
<evidence type="ECO:0000256" key="6">
    <source>
        <dbReference type="SAM" id="Phobius"/>
    </source>
</evidence>
<accession>A0A848DMT6</accession>
<dbReference type="InterPro" id="IPR018076">
    <property type="entry name" value="T2SS_GspF_dom"/>
</dbReference>
<feature type="transmembrane region" description="Helical" evidence="6">
    <location>
        <begin position="278"/>
        <end position="300"/>
    </location>
</feature>
<protein>
    <submittedName>
        <fullName evidence="8">Type II secretion system F family protein</fullName>
    </submittedName>
</protein>
<keyword evidence="3 6" id="KW-0812">Transmembrane</keyword>
<dbReference type="Proteomes" id="UP000586918">
    <property type="component" value="Unassembled WGS sequence"/>
</dbReference>
<comment type="caution">
    <text evidence="8">The sequence shown here is derived from an EMBL/GenBank/DDBJ whole genome shotgun (WGS) entry which is preliminary data.</text>
</comment>
<evidence type="ECO:0000256" key="5">
    <source>
        <dbReference type="ARBA" id="ARBA00023136"/>
    </source>
</evidence>
<evidence type="ECO:0000259" key="7">
    <source>
        <dbReference type="Pfam" id="PF00482"/>
    </source>
</evidence>
<comment type="subcellular location">
    <subcellularLocation>
        <location evidence="1">Cell membrane</location>
        <topology evidence="1">Multi-pass membrane protein</topology>
    </subcellularLocation>
</comment>
<dbReference type="EMBL" id="JAAXKZ010000094">
    <property type="protein sequence ID" value="NMH94087.1"/>
    <property type="molecule type" value="Genomic_DNA"/>
</dbReference>
<organism evidence="8 9">
    <name type="scientific">Pseudonocardia bannensis</name>
    <dbReference type="NCBI Taxonomy" id="630973"/>
    <lineage>
        <taxon>Bacteria</taxon>
        <taxon>Bacillati</taxon>
        <taxon>Actinomycetota</taxon>
        <taxon>Actinomycetes</taxon>
        <taxon>Pseudonocardiales</taxon>
        <taxon>Pseudonocardiaceae</taxon>
        <taxon>Pseudonocardia</taxon>
    </lineage>
</organism>
<reference evidence="8 9" key="1">
    <citation type="submission" date="2020-04" db="EMBL/GenBank/DDBJ databases">
        <authorList>
            <person name="Klaysubun C."/>
            <person name="Duangmal K."/>
            <person name="Lipun K."/>
        </authorList>
    </citation>
    <scope>NUCLEOTIDE SEQUENCE [LARGE SCALE GENOMIC DNA]</scope>
    <source>
        <strain evidence="8 9">DSM 45300</strain>
    </source>
</reference>
<feature type="transmembrane region" description="Helical" evidence="6">
    <location>
        <begin position="132"/>
        <end position="154"/>
    </location>
</feature>
<dbReference type="AlphaFoldDB" id="A0A848DMT6"/>
<name>A0A848DMT6_9PSEU</name>
<dbReference type="GO" id="GO:0005886">
    <property type="term" value="C:plasma membrane"/>
    <property type="evidence" value="ECO:0007669"/>
    <property type="project" value="UniProtKB-SubCell"/>
</dbReference>
<sequence>MIASELLLGTGLGAVFLAVTLGVAALVTARDERVRASRATALVARFGATSGSPGDALEPFSTRVVRPLWRGAVRLARTLSGGGAVTALARRLELAGSPAGWSVERVLAGKGGGLLGLGLLGAMIGSSSPLRMVVTGAIGAAAGFFLPDVLLYNLGLKRQQQIQKALPDTVDLLVISIQAGLGFDAALAQVTRNTNGPLAGEFHRVLQEMQIGKSRREAFQALADRVSAPDVRHFVGAVVQADALGVPISGVLAEQASEMRTRRRQRAEEQAQKVPVKILFPLMFFILPALFIVILGPAALQIVKIF</sequence>
<dbReference type="RefSeq" id="WP_169414781.1">
    <property type="nucleotide sequence ID" value="NZ_JAAXKZ010000094.1"/>
</dbReference>